<reference evidence="1" key="1">
    <citation type="submission" date="2020-10" db="EMBL/GenBank/DDBJ databases">
        <title>Diversity and distribution of actinomycetes associated with coral in the coast of Hainan.</title>
        <authorList>
            <person name="Li F."/>
        </authorList>
    </citation>
    <scope>NUCLEOTIDE SEQUENCE</scope>
    <source>
        <strain evidence="1">HNM0983</strain>
    </source>
</reference>
<dbReference type="RefSeq" id="WP_193926465.1">
    <property type="nucleotide sequence ID" value="NZ_JADEYC010000002.1"/>
</dbReference>
<name>A0A929FYS6_9PSEU</name>
<comment type="caution">
    <text evidence="1">The sequence shown here is derived from an EMBL/GenBank/DDBJ whole genome shotgun (WGS) entry which is preliminary data.</text>
</comment>
<proteinExistence type="predicted"/>
<accession>A0A929FYS6</accession>
<dbReference type="Proteomes" id="UP000598360">
    <property type="component" value="Unassembled WGS sequence"/>
</dbReference>
<dbReference type="AlphaFoldDB" id="A0A929FYS6"/>
<evidence type="ECO:0000313" key="1">
    <source>
        <dbReference type="EMBL" id="MBE9373012.1"/>
    </source>
</evidence>
<dbReference type="EMBL" id="JADEYC010000002">
    <property type="protein sequence ID" value="MBE9373012.1"/>
    <property type="molecule type" value="Genomic_DNA"/>
</dbReference>
<evidence type="ECO:0000313" key="2">
    <source>
        <dbReference type="Proteomes" id="UP000598360"/>
    </source>
</evidence>
<organism evidence="1 2">
    <name type="scientific">Saccharopolyspora montiporae</name>
    <dbReference type="NCBI Taxonomy" id="2781240"/>
    <lineage>
        <taxon>Bacteria</taxon>
        <taxon>Bacillati</taxon>
        <taxon>Actinomycetota</taxon>
        <taxon>Actinomycetes</taxon>
        <taxon>Pseudonocardiales</taxon>
        <taxon>Pseudonocardiaceae</taxon>
        <taxon>Saccharopolyspora</taxon>
    </lineage>
</organism>
<gene>
    <name evidence="1" type="ORF">IQ251_00985</name>
</gene>
<protein>
    <submittedName>
        <fullName evidence="1">Uncharacterized protein</fullName>
    </submittedName>
</protein>
<keyword evidence="2" id="KW-1185">Reference proteome</keyword>
<sequence>MRSYRWVHPASGSWVRVEFDGEHPVVHQTGPRKLWDEAEPVLDTWNRLG</sequence>